<organism evidence="2 3">
    <name type="scientific">Mesorhizobium huakuii</name>
    <dbReference type="NCBI Taxonomy" id="28104"/>
    <lineage>
        <taxon>Bacteria</taxon>
        <taxon>Pseudomonadati</taxon>
        <taxon>Pseudomonadota</taxon>
        <taxon>Alphaproteobacteria</taxon>
        <taxon>Hyphomicrobiales</taxon>
        <taxon>Phyllobacteriaceae</taxon>
        <taxon>Mesorhizobium</taxon>
    </lineage>
</organism>
<dbReference type="EMBL" id="CP139858">
    <property type="protein sequence ID" value="WQB97541.1"/>
    <property type="molecule type" value="Genomic_DNA"/>
</dbReference>
<keyword evidence="3" id="KW-1185">Reference proteome</keyword>
<evidence type="ECO:0000313" key="3">
    <source>
        <dbReference type="Proteomes" id="UP001322481"/>
    </source>
</evidence>
<reference evidence="2 3" key="1">
    <citation type="submission" date="2023-11" db="EMBL/GenBank/DDBJ databases">
        <authorList>
            <person name="Panchal A.K."/>
            <person name="Meaney J.S."/>
            <person name="Karas B.J."/>
            <person name="diCenzo G.C."/>
        </authorList>
    </citation>
    <scope>NUCLEOTIDE SEQUENCE [LARGE SCALE GENOMIC DNA]</scope>
    <source>
        <strain evidence="2 3">NZP2235</strain>
    </source>
</reference>
<dbReference type="RefSeq" id="WP_322418138.1">
    <property type="nucleotide sequence ID" value="NZ_CP139858.1"/>
</dbReference>
<dbReference type="Proteomes" id="UP001322481">
    <property type="component" value="Chromosome"/>
</dbReference>
<sequence>MSRTGNKARRASSIASRRSWNRAAAVTRIGTTWRKLSRTVESGRVSSAALLGSLVKQDHRSKAFRADVTRHFGVFQFDYTLRPIVLGSVPRTGPAALQHLMGVIARSLSAEVVEMLIDWRAWRDVIFQQNQSSRCDSDSSADTPERGNDSRSFGPVVTSLFASHGTPWPSAELTGIYFRSADVSD</sequence>
<feature type="compositionally biased region" description="Polar residues" evidence="1">
    <location>
        <begin position="133"/>
        <end position="142"/>
    </location>
</feature>
<accession>A0ABZ0VLK7</accession>
<evidence type="ECO:0000313" key="2">
    <source>
        <dbReference type="EMBL" id="WQB97541.1"/>
    </source>
</evidence>
<protein>
    <submittedName>
        <fullName evidence="2">Uncharacterized protein</fullName>
    </submittedName>
</protein>
<evidence type="ECO:0000256" key="1">
    <source>
        <dbReference type="SAM" id="MobiDB-lite"/>
    </source>
</evidence>
<proteinExistence type="predicted"/>
<name>A0ABZ0VLK7_9HYPH</name>
<gene>
    <name evidence="2" type="ORF">U0R22_001677</name>
</gene>
<feature type="region of interest" description="Disordered" evidence="1">
    <location>
        <begin position="133"/>
        <end position="152"/>
    </location>
</feature>